<keyword evidence="2" id="KW-1133">Transmembrane helix</keyword>
<feature type="region of interest" description="Disordered" evidence="1">
    <location>
        <begin position="36"/>
        <end position="60"/>
    </location>
</feature>
<feature type="transmembrane region" description="Helical" evidence="2">
    <location>
        <begin position="652"/>
        <end position="678"/>
    </location>
</feature>
<comment type="caution">
    <text evidence="3">The sequence shown here is derived from an EMBL/GenBank/DDBJ whole genome shotgun (WGS) entry which is preliminary data.</text>
</comment>
<evidence type="ECO:0000256" key="1">
    <source>
        <dbReference type="SAM" id="MobiDB-lite"/>
    </source>
</evidence>
<evidence type="ECO:0000313" key="3">
    <source>
        <dbReference type="EMBL" id="KAK2956821.1"/>
    </source>
</evidence>
<keyword evidence="2" id="KW-0812">Transmembrane</keyword>
<name>A0ABQ9XZA6_9EUKA</name>
<dbReference type="SUPFAM" id="SSF51126">
    <property type="entry name" value="Pectin lyase-like"/>
    <property type="match status" value="1"/>
</dbReference>
<dbReference type="Proteomes" id="UP001281761">
    <property type="component" value="Unassembled WGS sequence"/>
</dbReference>
<proteinExistence type="predicted"/>
<evidence type="ECO:0008006" key="5">
    <source>
        <dbReference type="Google" id="ProtNLM"/>
    </source>
</evidence>
<evidence type="ECO:0000313" key="4">
    <source>
        <dbReference type="Proteomes" id="UP001281761"/>
    </source>
</evidence>
<accession>A0ABQ9XZA6</accession>
<keyword evidence="4" id="KW-1185">Reference proteome</keyword>
<reference evidence="3 4" key="1">
    <citation type="journal article" date="2022" name="bioRxiv">
        <title>Genomics of Preaxostyla Flagellates Illuminates Evolutionary Transitions and the Path Towards Mitochondrial Loss.</title>
        <authorList>
            <person name="Novak L.V.F."/>
            <person name="Treitli S.C."/>
            <person name="Pyrih J."/>
            <person name="Halakuc P."/>
            <person name="Pipaliya S.V."/>
            <person name="Vacek V."/>
            <person name="Brzon O."/>
            <person name="Soukal P."/>
            <person name="Eme L."/>
            <person name="Dacks J.B."/>
            <person name="Karnkowska A."/>
            <person name="Elias M."/>
            <person name="Hampl V."/>
        </authorList>
    </citation>
    <scope>NUCLEOTIDE SEQUENCE [LARGE SCALE GENOMIC DNA]</scope>
    <source>
        <strain evidence="3">NAU3</strain>
        <tissue evidence="3">Gut</tissue>
    </source>
</reference>
<feature type="compositionally biased region" description="Basic and acidic residues" evidence="1">
    <location>
        <begin position="719"/>
        <end position="734"/>
    </location>
</feature>
<gene>
    <name evidence="3" type="ORF">BLNAU_8275</name>
</gene>
<feature type="compositionally biased region" description="Polar residues" evidence="1">
    <location>
        <begin position="44"/>
        <end position="57"/>
    </location>
</feature>
<feature type="region of interest" description="Disordered" evidence="1">
    <location>
        <begin position="684"/>
        <end position="734"/>
    </location>
</feature>
<keyword evidence="2" id="KW-0472">Membrane</keyword>
<sequence length="734" mass="78226">MLGCVVSLTSSHLSGSTIRDVNTGGSVLCSNSSFSSLLPSPNSDTDSTQGTATSPVDSTREPFEDEKVYYFSSSSGTEESTALFSNCRFTGDKYPSARPLTFNEYPGTVSILSCSFSNFVTSGFGGVVYVYVSDQLDHLCFKGDSSNFTSCCSTYSGGAILIDCVDDSLISSCRFEDCFTQTDPSSGGCIILVVSYEEYHNRGKKCKLVDCVFTYCLTSEDGAGVFVDGPLGLSVINAKFEHCDLLSESGFTVGGGISVNGDAPLSVKGSQFVGCSSRHAGGAIFHWMAGNVGISDTLVQNCVSGATGAICIESNDSPGPLSFSHVFFDGNSVGDDTSCFKIFFVLAENTTKFADVAIMCEDVDVLPTITFDDSFTTIHPDSTGMIEKGPYNPSTGLFDPIRQVDVEFAKIGPLLTGAPTARVNKETGKIELEMKGKTPPISQEYEVTVEHSVGIGTSVKMLFSNGTGTLVTQSAAGLLYNTRYTITKIVGVVPTSSSSTRSNALAVPVAAWAFNITLTPAFLTFTTPQPPPSVVSVTCVLVSDDPKFARVIVVLNEKVKGSFDIVVLEEGKEVTITVPMLGDTVSGESAKFVVVGKDRVLTHDTTYTIKSIVATPETDSPFVLMKGKMTFRIPKSPSEENKGKMPPETKKLLSWLIPLVACVLVALIVAIVVVLVVVRRRHQKNGQNAEKEMEGKEVLDESNEREVGVDCSDGVIGADGRDDSNLNSEEDNKV</sequence>
<feature type="compositionally biased region" description="Basic and acidic residues" evidence="1">
    <location>
        <begin position="689"/>
        <end position="708"/>
    </location>
</feature>
<dbReference type="EMBL" id="JARBJD010000052">
    <property type="protein sequence ID" value="KAK2956821.1"/>
    <property type="molecule type" value="Genomic_DNA"/>
</dbReference>
<evidence type="ECO:0000256" key="2">
    <source>
        <dbReference type="SAM" id="Phobius"/>
    </source>
</evidence>
<protein>
    <recommendedName>
        <fullName evidence="5">Right handed beta helix domain-containing protein</fullName>
    </recommendedName>
</protein>
<organism evidence="3 4">
    <name type="scientific">Blattamonas nauphoetae</name>
    <dbReference type="NCBI Taxonomy" id="2049346"/>
    <lineage>
        <taxon>Eukaryota</taxon>
        <taxon>Metamonada</taxon>
        <taxon>Preaxostyla</taxon>
        <taxon>Oxymonadida</taxon>
        <taxon>Blattamonas</taxon>
    </lineage>
</organism>
<dbReference type="InterPro" id="IPR011050">
    <property type="entry name" value="Pectin_lyase_fold/virulence"/>
</dbReference>